<dbReference type="InterPro" id="IPR001810">
    <property type="entry name" value="F-box_dom"/>
</dbReference>
<evidence type="ECO:0000259" key="1">
    <source>
        <dbReference type="Pfam" id="PF12937"/>
    </source>
</evidence>
<proteinExistence type="predicted"/>
<dbReference type="InterPro" id="IPR032675">
    <property type="entry name" value="LRR_dom_sf"/>
</dbReference>
<reference evidence="2" key="1">
    <citation type="submission" date="2023-03" db="EMBL/GenBank/DDBJ databases">
        <title>Massive genome expansion in bonnet fungi (Mycena s.s.) driven by repeated elements and novel gene families across ecological guilds.</title>
        <authorList>
            <consortium name="Lawrence Berkeley National Laboratory"/>
            <person name="Harder C.B."/>
            <person name="Miyauchi S."/>
            <person name="Viragh M."/>
            <person name="Kuo A."/>
            <person name="Thoen E."/>
            <person name="Andreopoulos B."/>
            <person name="Lu D."/>
            <person name="Skrede I."/>
            <person name="Drula E."/>
            <person name="Henrissat B."/>
            <person name="Morin E."/>
            <person name="Kohler A."/>
            <person name="Barry K."/>
            <person name="LaButti K."/>
            <person name="Morin E."/>
            <person name="Salamov A."/>
            <person name="Lipzen A."/>
            <person name="Mereny Z."/>
            <person name="Hegedus B."/>
            <person name="Baldrian P."/>
            <person name="Stursova M."/>
            <person name="Weitz H."/>
            <person name="Taylor A."/>
            <person name="Grigoriev I.V."/>
            <person name="Nagy L.G."/>
            <person name="Martin F."/>
            <person name="Kauserud H."/>
        </authorList>
    </citation>
    <scope>NUCLEOTIDE SEQUENCE</scope>
    <source>
        <strain evidence="2">CBHHK002</strain>
    </source>
</reference>
<comment type="caution">
    <text evidence="2">The sequence shown here is derived from an EMBL/GenBank/DDBJ whole genome shotgun (WGS) entry which is preliminary data.</text>
</comment>
<dbReference type="AlphaFoldDB" id="A0AAD7A1V1"/>
<sequence length="481" mass="54109">MSNSDLPSAPGLSQNDKILSLLRSNADPPVRYETESTLSKLSNALRQYDAEIERLEAQVTPLSPPSHRVERGHADITQFRLQLGRRGLSAPIRHVPFEVLTRVFALCAPVPYQELEYVRPFDLVAQKHLLHLAGVCSRWRGIALGTPTLWSTIFLNQLWSGGLHRDTDMTIAMRLLQICLERSGKAPLTVYLYGYTHEPALRMLVAHCERWKTLDIWSSQSTLQSISAVTSLPILENLKVLCCDFNYNTTSPERKFEMFRIVPRLQALEIDVAAVSVITIPPLSRLRKVSLLQIQPDEIAPALAIMPSIPENTHFTLEPLFVPETSSNVASLCIAFHGEFLYSEPAFQAILPQVTFPRLRALAFETKDLPLVWLPTDCGQFITRHPHLRSLSLSQISIEPDDLLHALEQLPSLEELAISDFSIDNGREYARVEHVLITDTLLWALTRHPNVPLPLIPGLHTTRAPIRDHPSVTSWASSPTR</sequence>
<evidence type="ECO:0000313" key="3">
    <source>
        <dbReference type="Proteomes" id="UP001218218"/>
    </source>
</evidence>
<protein>
    <recommendedName>
        <fullName evidence="1">F-box domain-containing protein</fullName>
    </recommendedName>
</protein>
<dbReference type="Gene3D" id="1.20.1280.50">
    <property type="match status" value="1"/>
</dbReference>
<organism evidence="2 3">
    <name type="scientific">Mycena albidolilacea</name>
    <dbReference type="NCBI Taxonomy" id="1033008"/>
    <lineage>
        <taxon>Eukaryota</taxon>
        <taxon>Fungi</taxon>
        <taxon>Dikarya</taxon>
        <taxon>Basidiomycota</taxon>
        <taxon>Agaricomycotina</taxon>
        <taxon>Agaricomycetes</taxon>
        <taxon>Agaricomycetidae</taxon>
        <taxon>Agaricales</taxon>
        <taxon>Marasmiineae</taxon>
        <taxon>Mycenaceae</taxon>
        <taxon>Mycena</taxon>
    </lineage>
</organism>
<dbReference type="PANTHER" id="PTHR38926:SF5">
    <property type="entry name" value="F-BOX AND LEUCINE-RICH REPEAT PROTEIN 6"/>
    <property type="match status" value="1"/>
</dbReference>
<dbReference type="SUPFAM" id="SSF52047">
    <property type="entry name" value="RNI-like"/>
    <property type="match status" value="1"/>
</dbReference>
<dbReference type="EMBL" id="JARIHO010000018">
    <property type="protein sequence ID" value="KAJ7347855.1"/>
    <property type="molecule type" value="Genomic_DNA"/>
</dbReference>
<dbReference type="Proteomes" id="UP001218218">
    <property type="component" value="Unassembled WGS sequence"/>
</dbReference>
<keyword evidence="3" id="KW-1185">Reference proteome</keyword>
<dbReference type="PANTHER" id="PTHR38926">
    <property type="entry name" value="F-BOX DOMAIN CONTAINING PROTEIN, EXPRESSED"/>
    <property type="match status" value="1"/>
</dbReference>
<dbReference type="Pfam" id="PF12937">
    <property type="entry name" value="F-box-like"/>
    <property type="match status" value="1"/>
</dbReference>
<feature type="domain" description="F-box" evidence="1">
    <location>
        <begin position="94"/>
        <end position="155"/>
    </location>
</feature>
<name>A0AAD7A1V1_9AGAR</name>
<gene>
    <name evidence="2" type="ORF">DFH08DRAFT_936609</name>
</gene>
<evidence type="ECO:0000313" key="2">
    <source>
        <dbReference type="EMBL" id="KAJ7347855.1"/>
    </source>
</evidence>
<dbReference type="Gene3D" id="3.80.10.10">
    <property type="entry name" value="Ribonuclease Inhibitor"/>
    <property type="match status" value="1"/>
</dbReference>
<accession>A0AAD7A1V1</accession>